<dbReference type="PROSITE" id="PS51257">
    <property type="entry name" value="PROKAR_LIPOPROTEIN"/>
    <property type="match status" value="1"/>
</dbReference>
<proteinExistence type="predicted"/>
<keyword evidence="2" id="KW-1185">Reference proteome</keyword>
<dbReference type="RefSeq" id="WP_166519565.1">
    <property type="nucleotide sequence ID" value="NZ_JAAABJ010000518.1"/>
</dbReference>
<dbReference type="PANTHER" id="PTHR37833:SF1">
    <property type="entry name" value="SIGNAL PEPTIDE PROTEIN"/>
    <property type="match status" value="1"/>
</dbReference>
<dbReference type="PANTHER" id="PTHR37833">
    <property type="entry name" value="LIPOPROTEIN-RELATED"/>
    <property type="match status" value="1"/>
</dbReference>
<name>A0A845PST2_9FLAO</name>
<evidence type="ECO:0000313" key="2">
    <source>
        <dbReference type="Proteomes" id="UP000553459"/>
    </source>
</evidence>
<dbReference type="Proteomes" id="UP000553459">
    <property type="component" value="Unassembled WGS sequence"/>
</dbReference>
<dbReference type="Gene3D" id="2.60.40.10">
    <property type="entry name" value="Immunoglobulins"/>
    <property type="match status" value="1"/>
</dbReference>
<comment type="caution">
    <text evidence="1">The sequence shown here is derived from an EMBL/GenBank/DDBJ whole genome shotgun (WGS) entry which is preliminary data.</text>
</comment>
<reference evidence="1 2" key="1">
    <citation type="submission" date="2019-11" db="EMBL/GenBank/DDBJ databases">
        <title>Characterization of Elizabethkingia argenteiflava sp. nov., isolated from inner surface of Soybean Pods.</title>
        <authorList>
            <person name="Mo S."/>
        </authorList>
    </citation>
    <scope>NUCLEOTIDE SEQUENCE [LARGE SCALE GENOMIC DNA]</scope>
    <source>
        <strain evidence="1 2">YB22</strain>
    </source>
</reference>
<accession>A0A845PST2</accession>
<evidence type="ECO:0000313" key="1">
    <source>
        <dbReference type="EMBL" id="NAW51282.1"/>
    </source>
</evidence>
<gene>
    <name evidence="1" type="ORF">GNY06_07785</name>
</gene>
<dbReference type="EMBL" id="JAAABJ010000518">
    <property type="protein sequence ID" value="NAW51282.1"/>
    <property type="molecule type" value="Genomic_DNA"/>
</dbReference>
<dbReference type="Pfam" id="PF07610">
    <property type="entry name" value="DUF1573"/>
    <property type="match status" value="1"/>
</dbReference>
<dbReference type="AlphaFoldDB" id="A0A845PST2"/>
<dbReference type="InterPro" id="IPR013783">
    <property type="entry name" value="Ig-like_fold"/>
</dbReference>
<organism evidence="1 2">
    <name type="scientific">Elizabethkingia argenteiflava</name>
    <dbReference type="NCBI Taxonomy" id="2681556"/>
    <lineage>
        <taxon>Bacteria</taxon>
        <taxon>Pseudomonadati</taxon>
        <taxon>Bacteroidota</taxon>
        <taxon>Flavobacteriia</taxon>
        <taxon>Flavobacteriales</taxon>
        <taxon>Weeksellaceae</taxon>
        <taxon>Elizabethkingia</taxon>
    </lineage>
</organism>
<sequence>MKRTSHLLIFLLSVLTFTACKKQDKNQVFKNKIDSDQNSVAVHNQDEDAMAEDKKLPLTSLAVSESDFNFGNIKKGSHVEHTYVITNTGDQPLIISTVRPGCGCTVPDYTKAPILPKQKGKVTLKFDSSAFEGLQNKYAEVYTNTEKSPVVLTFTANVQVK</sequence>
<dbReference type="InterPro" id="IPR011467">
    <property type="entry name" value="DUF1573"/>
</dbReference>
<protein>
    <submittedName>
        <fullName evidence="1">DUF1573 domain-containing protein</fullName>
    </submittedName>
</protein>